<proteinExistence type="predicted"/>
<comment type="caution">
    <text evidence="1">The sequence shown here is derived from an EMBL/GenBank/DDBJ whole genome shotgun (WGS) entry which is preliminary data.</text>
</comment>
<gene>
    <name evidence="1" type="ORF">EV650_5198</name>
</gene>
<sequence length="67" mass="7116">MVAVAVRRVVTVEAPLAGPVVVRRVAAVVDTGRAEAVREQVVPMRAFRARAVPAVLVQADSARLGRE</sequence>
<dbReference type="EMBL" id="SODF01000002">
    <property type="protein sequence ID" value="TDW18605.1"/>
    <property type="molecule type" value="Genomic_DNA"/>
</dbReference>
<protein>
    <submittedName>
        <fullName evidence="1">Uncharacterized protein</fullName>
    </submittedName>
</protein>
<dbReference type="Proteomes" id="UP000295447">
    <property type="component" value="Unassembled WGS sequence"/>
</dbReference>
<dbReference type="AlphaFoldDB" id="A0A4R7ZMF2"/>
<organism evidence="1 2">
    <name type="scientific">Kribbella kalugense</name>
    <dbReference type="NCBI Taxonomy" id="2512221"/>
    <lineage>
        <taxon>Bacteria</taxon>
        <taxon>Bacillati</taxon>
        <taxon>Actinomycetota</taxon>
        <taxon>Actinomycetes</taxon>
        <taxon>Propionibacteriales</taxon>
        <taxon>Kribbellaceae</taxon>
        <taxon>Kribbella</taxon>
    </lineage>
</organism>
<keyword evidence="2" id="KW-1185">Reference proteome</keyword>
<name>A0A4R7ZMF2_9ACTN</name>
<evidence type="ECO:0000313" key="1">
    <source>
        <dbReference type="EMBL" id="TDW18605.1"/>
    </source>
</evidence>
<reference evidence="1 2" key="1">
    <citation type="submission" date="2019-03" db="EMBL/GenBank/DDBJ databases">
        <title>Genomic Encyclopedia of Type Strains, Phase III (KMG-III): the genomes of soil and plant-associated and newly described type strains.</title>
        <authorList>
            <person name="Whitman W."/>
        </authorList>
    </citation>
    <scope>NUCLEOTIDE SEQUENCE [LARGE SCALE GENOMIC DNA]</scope>
    <source>
        <strain evidence="1 2">VKM Ac-2570</strain>
    </source>
</reference>
<accession>A0A4R7ZMF2</accession>
<evidence type="ECO:0000313" key="2">
    <source>
        <dbReference type="Proteomes" id="UP000295447"/>
    </source>
</evidence>